<dbReference type="EMBL" id="BSXU01000019">
    <property type="protein sequence ID" value="GMG18873.1"/>
    <property type="molecule type" value="Genomic_DNA"/>
</dbReference>
<feature type="zinc finger region" description="RING-Gid-type" evidence="9">
    <location>
        <begin position="327"/>
        <end position="370"/>
    </location>
</feature>
<gene>
    <name evidence="12" type="ORF">Amon01_000003800</name>
</gene>
<dbReference type="InterPro" id="IPR013083">
    <property type="entry name" value="Znf_RING/FYVE/PHD"/>
</dbReference>
<evidence type="ECO:0000256" key="4">
    <source>
        <dbReference type="ARBA" id="ARBA00022771"/>
    </source>
</evidence>
<reference evidence="12" key="1">
    <citation type="submission" date="2023-04" db="EMBL/GenBank/DDBJ databases">
        <title>Ambrosiozyma monospora NBRC 1965.</title>
        <authorList>
            <person name="Ichikawa N."/>
            <person name="Sato H."/>
            <person name="Tonouchi N."/>
        </authorList>
    </citation>
    <scope>NUCLEOTIDE SEQUENCE</scope>
    <source>
        <strain evidence="12">NBRC 1965</strain>
    </source>
</reference>
<dbReference type="GO" id="GO:0008270">
    <property type="term" value="F:zinc ion binding"/>
    <property type="evidence" value="ECO:0007669"/>
    <property type="project" value="UniProtKB-KW"/>
</dbReference>
<evidence type="ECO:0000313" key="13">
    <source>
        <dbReference type="Proteomes" id="UP001165063"/>
    </source>
</evidence>
<dbReference type="GO" id="GO:0005737">
    <property type="term" value="C:cytoplasm"/>
    <property type="evidence" value="ECO:0007669"/>
    <property type="project" value="UniProtKB-SubCell"/>
</dbReference>
<dbReference type="GO" id="GO:0005634">
    <property type="term" value="C:nucleus"/>
    <property type="evidence" value="ECO:0007669"/>
    <property type="project" value="TreeGrafter"/>
</dbReference>
<evidence type="ECO:0000259" key="11">
    <source>
        <dbReference type="PROSITE" id="PS51867"/>
    </source>
</evidence>
<protein>
    <recommendedName>
        <fullName evidence="8">GID complex catalytic subunit 2</fullName>
    </recommendedName>
    <alternativeName>
        <fullName evidence="7">Glucose-induced degradation protein 2</fullName>
    </alternativeName>
</protein>
<dbReference type="FunFam" id="3.30.40.10:FF:000143">
    <property type="entry name" value="Regulator of gluconeogenesis Rmd5"/>
    <property type="match status" value="1"/>
</dbReference>
<evidence type="ECO:0000259" key="10">
    <source>
        <dbReference type="PROSITE" id="PS50897"/>
    </source>
</evidence>
<dbReference type="SUPFAM" id="SSF57850">
    <property type="entry name" value="RING/U-box"/>
    <property type="match status" value="1"/>
</dbReference>
<comment type="caution">
    <text evidence="12">The sequence shown here is derived from an EMBL/GenBank/DDBJ whole genome shotgun (WGS) entry which is preliminary data.</text>
</comment>
<evidence type="ECO:0000256" key="5">
    <source>
        <dbReference type="ARBA" id="ARBA00022833"/>
    </source>
</evidence>
<evidence type="ECO:0000256" key="6">
    <source>
        <dbReference type="ARBA" id="ARBA00061136"/>
    </source>
</evidence>
<evidence type="ECO:0000256" key="7">
    <source>
        <dbReference type="ARBA" id="ARBA00075398"/>
    </source>
</evidence>
<dbReference type="GO" id="GO:0043161">
    <property type="term" value="P:proteasome-mediated ubiquitin-dependent protein catabolic process"/>
    <property type="evidence" value="ECO:0007669"/>
    <property type="project" value="InterPro"/>
</dbReference>
<dbReference type="Pfam" id="PF10607">
    <property type="entry name" value="CTLH"/>
    <property type="match status" value="1"/>
</dbReference>
<evidence type="ECO:0000313" key="12">
    <source>
        <dbReference type="EMBL" id="GMG18873.1"/>
    </source>
</evidence>
<dbReference type="PROSITE" id="PS50897">
    <property type="entry name" value="CTLH"/>
    <property type="match status" value="1"/>
</dbReference>
<dbReference type="Proteomes" id="UP001165063">
    <property type="component" value="Unassembled WGS sequence"/>
</dbReference>
<comment type="subcellular location">
    <subcellularLocation>
        <location evidence="1">Cytoplasm</location>
    </subcellularLocation>
</comment>
<dbReference type="PANTHER" id="PTHR12170:SF3">
    <property type="entry name" value="GH10162P"/>
    <property type="match status" value="1"/>
</dbReference>
<dbReference type="GO" id="GO:0061630">
    <property type="term" value="F:ubiquitin protein ligase activity"/>
    <property type="evidence" value="ECO:0007669"/>
    <property type="project" value="InterPro"/>
</dbReference>
<dbReference type="InterPro" id="IPR037683">
    <property type="entry name" value="Rmd5_dRing"/>
</dbReference>
<keyword evidence="4 9" id="KW-0863">Zinc-finger</keyword>
<proteinExistence type="inferred from homology"/>
<dbReference type="OrthoDB" id="1933281at2759"/>
<evidence type="ECO:0000256" key="9">
    <source>
        <dbReference type="PROSITE-ProRule" id="PRU01215"/>
    </source>
</evidence>
<name>A0A9W6YQ02_AMBMO</name>
<dbReference type="Gene3D" id="3.30.40.10">
    <property type="entry name" value="Zinc/RING finger domain, C3HC4 (zinc finger)"/>
    <property type="match status" value="1"/>
</dbReference>
<organism evidence="12 13">
    <name type="scientific">Ambrosiozyma monospora</name>
    <name type="common">Yeast</name>
    <name type="synonym">Endomycopsis monosporus</name>
    <dbReference type="NCBI Taxonomy" id="43982"/>
    <lineage>
        <taxon>Eukaryota</taxon>
        <taxon>Fungi</taxon>
        <taxon>Dikarya</taxon>
        <taxon>Ascomycota</taxon>
        <taxon>Saccharomycotina</taxon>
        <taxon>Pichiomycetes</taxon>
        <taxon>Pichiales</taxon>
        <taxon>Pichiaceae</taxon>
        <taxon>Ambrosiozyma</taxon>
    </lineage>
</organism>
<sequence>MSYAVLESELDHLSSNNSLDSILSDSKSLLSGLKSLEKQLASSTSKTKDSDLPQKTKQLISNFEEKTLKNEKSINKSIKGYSSKIDKLFTTDLTTIYKYDRVEIKDNACNKALLDRAVTMELLRNGRFNIIDLYQEDRAFVVPAELTDKFKKLSSMLSAIREDNDFAPAIGWATTNSKNLKMIGSNLEFNLHKFQYMKLMDTNKSEPYTPFDYAKQNFSKFAGTHLDLISSLLLKLAQSKPEEKKLYTDINLDDLTDQFNHDYCKLMGLSATNSPIFNTLLASFQSIQHFIKYNKIASANLNWTTINELPFEIDLPDDLKFHSIFICPIIKEETTKLNPPMVLPCHHIISKDSVIRLSKNNLTTFKCPYCPTTTTSSHAVECTFISI</sequence>
<dbReference type="PANTHER" id="PTHR12170">
    <property type="entry name" value="MACROPHAGE ERYTHROBLAST ATTACHER-RELATED"/>
    <property type="match status" value="1"/>
</dbReference>
<evidence type="ECO:0000256" key="2">
    <source>
        <dbReference type="ARBA" id="ARBA00022490"/>
    </source>
</evidence>
<dbReference type="InterPro" id="IPR024964">
    <property type="entry name" value="CTLH/CRA"/>
</dbReference>
<dbReference type="InterPro" id="IPR044063">
    <property type="entry name" value="ZF_RING_GID"/>
</dbReference>
<dbReference type="GO" id="GO:0034657">
    <property type="term" value="C:GID complex"/>
    <property type="evidence" value="ECO:0007669"/>
    <property type="project" value="TreeGrafter"/>
</dbReference>
<comment type="similarity">
    <text evidence="6">Belongs to the RMD5/GID2 family.</text>
</comment>
<keyword evidence="2" id="KW-0963">Cytoplasm</keyword>
<dbReference type="InterPro" id="IPR006595">
    <property type="entry name" value="CTLH_C"/>
</dbReference>
<dbReference type="AlphaFoldDB" id="A0A9W6YQ02"/>
<keyword evidence="5" id="KW-0862">Zinc</keyword>
<dbReference type="InterPro" id="IPR027370">
    <property type="entry name" value="Znf-RING_euk"/>
</dbReference>
<feature type="domain" description="CTLH" evidence="10">
    <location>
        <begin position="165"/>
        <end position="207"/>
    </location>
</feature>
<evidence type="ECO:0000256" key="8">
    <source>
        <dbReference type="ARBA" id="ARBA00080744"/>
    </source>
</evidence>
<dbReference type="Pfam" id="PF13445">
    <property type="entry name" value="zf-RING_UBOX"/>
    <property type="match status" value="1"/>
</dbReference>
<feature type="domain" description="RING-Gid-type" evidence="11">
    <location>
        <begin position="327"/>
        <end position="370"/>
    </location>
</feature>
<dbReference type="CDD" id="cd16652">
    <property type="entry name" value="dRING_Rmd5p-like"/>
    <property type="match status" value="1"/>
</dbReference>
<dbReference type="InterPro" id="IPR045098">
    <property type="entry name" value="Fyv10_fam"/>
</dbReference>
<dbReference type="PROSITE" id="PS51867">
    <property type="entry name" value="ZF_RING_GID"/>
    <property type="match status" value="1"/>
</dbReference>
<evidence type="ECO:0000256" key="1">
    <source>
        <dbReference type="ARBA" id="ARBA00004496"/>
    </source>
</evidence>
<keyword evidence="13" id="KW-1185">Reference proteome</keyword>
<keyword evidence="3" id="KW-0479">Metal-binding</keyword>
<accession>A0A9W6YQ02</accession>
<evidence type="ECO:0000256" key="3">
    <source>
        <dbReference type="ARBA" id="ARBA00022723"/>
    </source>
</evidence>